<dbReference type="GO" id="GO:0003676">
    <property type="term" value="F:nucleic acid binding"/>
    <property type="evidence" value="ECO:0007669"/>
    <property type="project" value="InterPro"/>
</dbReference>
<accession>A0A9W4VMT3</accession>
<comment type="caution">
    <text evidence="2">The sequence shown here is derived from an EMBL/GenBank/DDBJ whole genome shotgun (WGS) entry which is preliminary data.</text>
</comment>
<dbReference type="InterPro" id="IPR001584">
    <property type="entry name" value="Integrase_cat-core"/>
</dbReference>
<dbReference type="GO" id="GO:0015074">
    <property type="term" value="P:DNA integration"/>
    <property type="evidence" value="ECO:0007669"/>
    <property type="project" value="InterPro"/>
</dbReference>
<keyword evidence="3" id="KW-1185">Reference proteome</keyword>
<dbReference type="AlphaFoldDB" id="A0A9W4VMT3"/>
<evidence type="ECO:0000313" key="3">
    <source>
        <dbReference type="Proteomes" id="UP001152467"/>
    </source>
</evidence>
<dbReference type="Proteomes" id="UP001152467">
    <property type="component" value="Unassembled WGS sequence"/>
</dbReference>
<evidence type="ECO:0000259" key="1">
    <source>
        <dbReference type="PROSITE" id="PS50994"/>
    </source>
</evidence>
<feature type="domain" description="Integrase catalytic" evidence="1">
    <location>
        <begin position="1"/>
        <end position="97"/>
    </location>
</feature>
<dbReference type="PROSITE" id="PS50994">
    <property type="entry name" value="INTEGRASE"/>
    <property type="match status" value="1"/>
</dbReference>
<organism evidence="2 3">
    <name type="scientific">Pseudoalteromonas holothuriae</name>
    <dbReference type="NCBI Taxonomy" id="2963714"/>
    <lineage>
        <taxon>Bacteria</taxon>
        <taxon>Pseudomonadati</taxon>
        <taxon>Pseudomonadota</taxon>
        <taxon>Gammaproteobacteria</taxon>
        <taxon>Alteromonadales</taxon>
        <taxon>Pseudoalteromonadaceae</taxon>
        <taxon>Pseudoalteromonas</taxon>
    </lineage>
</organism>
<sequence>MDSAGIFGGPKRSNFSQMQRACEEMGIEIIFASSPQGKGRIERAFDTLQDRLIPELRLNNINDMVSANSYLQHVFIPQFWHKKLTVEAKLNNLEYKLLPPHVNLDDICVIKQYRKIRNDHTFSYGNKFYFIESALKHSIANQKIEIRSQSQGKFSAYFAGRHLKINEVVEPIKTSMEDIEIQKKLDVLALADKLGNVCEASRLSGVSRDTIYRHRRLVKEAGIDALRRQEMPNHRHLNRTEEEIEKLVIEFSLQNPHLGQAQVSRQLKTNYSVEISPAGVRYIWLRENMNTAALRLAKLELLPSRPKLSTWVEAVSVATSKSLGNHTVRLPW</sequence>
<dbReference type="InterPro" id="IPR009057">
    <property type="entry name" value="Homeodomain-like_sf"/>
</dbReference>
<dbReference type="InterPro" id="IPR036397">
    <property type="entry name" value="RNaseH_sf"/>
</dbReference>
<gene>
    <name evidence="2" type="ORF">PSECIP111854_00929</name>
</gene>
<dbReference type="SUPFAM" id="SSF46689">
    <property type="entry name" value="Homeodomain-like"/>
    <property type="match status" value="1"/>
</dbReference>
<protein>
    <submittedName>
        <fullName evidence="2">ISNCY family transposase ISVbsp4</fullName>
    </submittedName>
</protein>
<reference evidence="2" key="1">
    <citation type="submission" date="2022-07" db="EMBL/GenBank/DDBJ databases">
        <authorList>
            <person name="Criscuolo A."/>
        </authorList>
    </citation>
    <scope>NUCLEOTIDE SEQUENCE</scope>
    <source>
        <strain evidence="2">CIP111854</strain>
    </source>
</reference>
<name>A0A9W4VMT3_9GAMM</name>
<dbReference type="Pfam" id="PF13551">
    <property type="entry name" value="HTH_29"/>
    <property type="match status" value="1"/>
</dbReference>
<proteinExistence type="predicted"/>
<dbReference type="Gene3D" id="3.30.420.10">
    <property type="entry name" value="Ribonuclease H-like superfamily/Ribonuclease H"/>
    <property type="match status" value="1"/>
</dbReference>
<dbReference type="EMBL" id="CAMAPC010000003">
    <property type="protein sequence ID" value="CAH9052251.1"/>
    <property type="molecule type" value="Genomic_DNA"/>
</dbReference>
<evidence type="ECO:0000313" key="2">
    <source>
        <dbReference type="EMBL" id="CAH9052251.1"/>
    </source>
</evidence>